<reference evidence="1 2" key="1">
    <citation type="submission" date="2024-01" db="EMBL/GenBank/DDBJ databases">
        <title>Seven novel Bacillus-like species.</title>
        <authorList>
            <person name="Liu G."/>
        </authorList>
    </citation>
    <scope>NUCLEOTIDE SEQUENCE [LARGE SCALE GENOMIC DNA]</scope>
    <source>
        <strain evidence="1 2">FJAT-51639</strain>
    </source>
</reference>
<dbReference type="RefSeq" id="WP_336472698.1">
    <property type="nucleotide sequence ID" value="NZ_JBAWSX010000006.1"/>
</dbReference>
<sequence length="160" mass="16537">MVPPGPPFKPVYGSLYGDDSSIPVTPNGIVDFKMTGPSSGTILDLATNTITVLSTGVYSIEFSIVIAIAVNASAQSEVVTVIANVNGVDDLTSFAAFIINPFIINPIDNAFLTIVSTPSKTIQRNLNAGDQVSLRFTSVAGGGSGVSVYDNPSLVVTKIA</sequence>
<dbReference type="EMBL" id="JBAWSX010000006">
    <property type="protein sequence ID" value="MEI4802107.1"/>
    <property type="molecule type" value="Genomic_DNA"/>
</dbReference>
<evidence type="ECO:0008006" key="3">
    <source>
        <dbReference type="Google" id="ProtNLM"/>
    </source>
</evidence>
<protein>
    <recommendedName>
        <fullName evidence="3">Exosporium leader peptide</fullName>
    </recommendedName>
</protein>
<keyword evidence="2" id="KW-1185">Reference proteome</keyword>
<comment type="caution">
    <text evidence="1">The sequence shown here is derived from an EMBL/GenBank/DDBJ whole genome shotgun (WGS) entry which is preliminary data.</text>
</comment>
<dbReference type="Proteomes" id="UP001372526">
    <property type="component" value="Unassembled WGS sequence"/>
</dbReference>
<dbReference type="Gene3D" id="2.60.120.40">
    <property type="match status" value="1"/>
</dbReference>
<name>A0ABU8FHD7_9BACI</name>
<proteinExistence type="predicted"/>
<organism evidence="1 2">
    <name type="scientific">Bacillus bruguierae</name>
    <dbReference type="NCBI Taxonomy" id="3127667"/>
    <lineage>
        <taxon>Bacteria</taxon>
        <taxon>Bacillati</taxon>
        <taxon>Bacillota</taxon>
        <taxon>Bacilli</taxon>
        <taxon>Bacillales</taxon>
        <taxon>Bacillaceae</taxon>
        <taxon>Bacillus</taxon>
    </lineage>
</organism>
<evidence type="ECO:0000313" key="2">
    <source>
        <dbReference type="Proteomes" id="UP001372526"/>
    </source>
</evidence>
<evidence type="ECO:0000313" key="1">
    <source>
        <dbReference type="EMBL" id="MEI4802107.1"/>
    </source>
</evidence>
<accession>A0ABU8FHD7</accession>
<gene>
    <name evidence="1" type="ORF">WAZ07_12375</name>
</gene>
<dbReference type="InterPro" id="IPR008983">
    <property type="entry name" value="Tumour_necrosis_fac-like_dom"/>
</dbReference>